<dbReference type="Pfam" id="PF12796">
    <property type="entry name" value="Ank_2"/>
    <property type="match status" value="1"/>
</dbReference>
<evidence type="ECO:0000256" key="1">
    <source>
        <dbReference type="SAM" id="Phobius"/>
    </source>
</evidence>
<dbReference type="PANTHER" id="PTHR24177">
    <property type="entry name" value="CASKIN"/>
    <property type="match status" value="1"/>
</dbReference>
<dbReference type="Gene3D" id="1.25.40.20">
    <property type="entry name" value="Ankyrin repeat-containing domain"/>
    <property type="match status" value="1"/>
</dbReference>
<dbReference type="InterPro" id="IPR026961">
    <property type="entry name" value="PGG_dom"/>
</dbReference>
<organism evidence="3 4">
    <name type="scientific">Centaurea solstitialis</name>
    <name type="common">yellow star-thistle</name>
    <dbReference type="NCBI Taxonomy" id="347529"/>
    <lineage>
        <taxon>Eukaryota</taxon>
        <taxon>Viridiplantae</taxon>
        <taxon>Streptophyta</taxon>
        <taxon>Embryophyta</taxon>
        <taxon>Tracheophyta</taxon>
        <taxon>Spermatophyta</taxon>
        <taxon>Magnoliopsida</taxon>
        <taxon>eudicotyledons</taxon>
        <taxon>Gunneridae</taxon>
        <taxon>Pentapetalae</taxon>
        <taxon>asterids</taxon>
        <taxon>campanulids</taxon>
        <taxon>Asterales</taxon>
        <taxon>Asteraceae</taxon>
        <taxon>Carduoideae</taxon>
        <taxon>Cardueae</taxon>
        <taxon>Centaureinae</taxon>
        <taxon>Centaurea</taxon>
    </lineage>
</organism>
<protein>
    <recommendedName>
        <fullName evidence="2">PGG domain-containing protein</fullName>
    </recommendedName>
</protein>
<dbReference type="Pfam" id="PF13962">
    <property type="entry name" value="PGG"/>
    <property type="match status" value="1"/>
</dbReference>
<feature type="domain" description="PGG" evidence="2">
    <location>
        <begin position="407"/>
        <end position="518"/>
    </location>
</feature>
<dbReference type="EMBL" id="JARYMX010000003">
    <property type="protein sequence ID" value="KAJ9555806.1"/>
    <property type="molecule type" value="Genomic_DNA"/>
</dbReference>
<dbReference type="PANTHER" id="PTHR24177:SF304">
    <property type="entry name" value="ANKYRIN REPEAT-CONTAINING DOMAIN, PGG DOMAIN PROTEIN-RELATED"/>
    <property type="match status" value="1"/>
</dbReference>
<keyword evidence="1" id="KW-1133">Transmembrane helix</keyword>
<feature type="transmembrane region" description="Helical" evidence="1">
    <location>
        <begin position="498"/>
        <end position="520"/>
    </location>
</feature>
<feature type="transmembrane region" description="Helical" evidence="1">
    <location>
        <begin position="411"/>
        <end position="432"/>
    </location>
</feature>
<dbReference type="AlphaFoldDB" id="A0AA38TIB8"/>
<dbReference type="GO" id="GO:0016020">
    <property type="term" value="C:membrane"/>
    <property type="evidence" value="ECO:0007669"/>
    <property type="project" value="TreeGrafter"/>
</dbReference>
<dbReference type="SUPFAM" id="SSF48403">
    <property type="entry name" value="Ankyrin repeat"/>
    <property type="match status" value="1"/>
</dbReference>
<gene>
    <name evidence="3" type="ORF">OSB04_010420</name>
</gene>
<dbReference type="Proteomes" id="UP001172457">
    <property type="component" value="Chromosome 3"/>
</dbReference>
<evidence type="ECO:0000313" key="4">
    <source>
        <dbReference type="Proteomes" id="UP001172457"/>
    </source>
</evidence>
<keyword evidence="1" id="KW-0812">Transmembrane</keyword>
<sequence>MNKLLHKAVYYDDWDSVREIFEEHPELLSDSLNDEKETLLMFAVGTNRAHRFVKRLVSALSDRNLIGQALAAQNNQGDTALHCAATVRNVTDFTLLVSKSSEPVDLAFCKNVYARTPLSVAAYQGKKNEMLELLFSRLGVLNPPISGIPDKTLSGGDLLGPAIEGEFIGLPVNESDIEPDDEKTPTQRCAKDEESIYKVTKEFYHRKRTSEAWPKRILRFIASPIKDIYDMKVTHKQASQLVHYLCSSFIASSQKNFVVTSLGSVMFTAVQYENLEVIEEIIRASPGIIDSVLGASGVFEEAIRRRQYRTYNLLYQITSYRMLIASRINELTNEHVLHIVAKSVPSRRFTSHMGGAALQMQNELQWFKEIQTNLVEPSYKYYVDKDGQTSRMLFSDVHKSLVEEGRDWMKAAAESSTVVAALIVTVAFAAAFTVPGGNKSEGKPVYLDNGSFMLFIISDAVALFSSVTSVLMFLGILTSRYAEEDFLYTLPTKMAIGLINLFLSLAAMIVAFSATLAVVLQDKVRWIAAPLLVIACIPVGVFGVLQYPLLIKLIKSTYGPSIFHKPIKRMFY</sequence>
<dbReference type="InterPro" id="IPR036770">
    <property type="entry name" value="Ankyrin_rpt-contain_sf"/>
</dbReference>
<evidence type="ECO:0000259" key="2">
    <source>
        <dbReference type="Pfam" id="PF13962"/>
    </source>
</evidence>
<keyword evidence="1" id="KW-0472">Membrane</keyword>
<keyword evidence="4" id="KW-1185">Reference proteome</keyword>
<feature type="transmembrane region" description="Helical" evidence="1">
    <location>
        <begin position="452"/>
        <end position="477"/>
    </location>
</feature>
<name>A0AA38TIB8_9ASTR</name>
<evidence type="ECO:0000313" key="3">
    <source>
        <dbReference type="EMBL" id="KAJ9555806.1"/>
    </source>
</evidence>
<reference evidence="3" key="1">
    <citation type="submission" date="2023-03" db="EMBL/GenBank/DDBJ databases">
        <title>Chromosome-scale reference genome and RAD-based genetic map of yellow starthistle (Centaurea solstitialis) reveal putative structural variation and QTLs associated with invader traits.</title>
        <authorList>
            <person name="Reatini B."/>
            <person name="Cang F.A."/>
            <person name="Jiang Q."/>
            <person name="Mckibben M.T.W."/>
            <person name="Barker M.S."/>
            <person name="Rieseberg L.H."/>
            <person name="Dlugosch K.M."/>
        </authorList>
    </citation>
    <scope>NUCLEOTIDE SEQUENCE</scope>
    <source>
        <strain evidence="3">CAN-66</strain>
        <tissue evidence="3">Leaf</tissue>
    </source>
</reference>
<proteinExistence type="predicted"/>
<dbReference type="InterPro" id="IPR002110">
    <property type="entry name" value="Ankyrin_rpt"/>
</dbReference>
<accession>A0AA38TIB8</accession>
<comment type="caution">
    <text evidence="3">The sequence shown here is derived from an EMBL/GenBank/DDBJ whole genome shotgun (WGS) entry which is preliminary data.</text>
</comment>
<feature type="transmembrane region" description="Helical" evidence="1">
    <location>
        <begin position="526"/>
        <end position="545"/>
    </location>
</feature>